<gene>
    <name evidence="2" type="ORF">Ga0123462_2104</name>
</gene>
<evidence type="ECO:0000313" key="3">
    <source>
        <dbReference type="Proteomes" id="UP000231637"/>
    </source>
</evidence>
<reference evidence="2 3" key="1">
    <citation type="submission" date="2016-12" db="EMBL/GenBank/DDBJ databases">
        <title>Isolation and genomic insights into novel planktonic Zetaproteobacteria from stratified waters of the Chesapeake Bay.</title>
        <authorList>
            <person name="McAllister S.M."/>
            <person name="Kato S."/>
            <person name="Chan C.S."/>
            <person name="Chiu B.K."/>
            <person name="Field E.K."/>
        </authorList>
    </citation>
    <scope>NUCLEOTIDE SEQUENCE [LARGE SCALE GENOMIC DNA]</scope>
    <source>
        <strain evidence="2 3">CP-8</strain>
    </source>
</reference>
<name>A0A2K8L9K9_9PROT</name>
<protein>
    <submittedName>
        <fullName evidence="2">Uncharacterized protein</fullName>
    </submittedName>
</protein>
<evidence type="ECO:0000313" key="2">
    <source>
        <dbReference type="EMBL" id="ATX82939.1"/>
    </source>
</evidence>
<dbReference type="AlphaFoldDB" id="A0A2K8L9K9"/>
<accession>A0A2K8L9K9</accession>
<evidence type="ECO:0000256" key="1">
    <source>
        <dbReference type="SAM" id="MobiDB-lite"/>
    </source>
</evidence>
<feature type="compositionally biased region" description="Low complexity" evidence="1">
    <location>
        <begin position="1"/>
        <end position="10"/>
    </location>
</feature>
<sequence length="62" mass="6940">MGDSTRIAPVAPVPAVPRVIQRDPRKKEQDNHPDSPAVRRELEEQQKPMDDSKKEGGLDCYG</sequence>
<feature type="region of interest" description="Disordered" evidence="1">
    <location>
        <begin position="1"/>
        <end position="62"/>
    </location>
</feature>
<dbReference type="EMBL" id="CP018800">
    <property type="protein sequence ID" value="ATX82939.1"/>
    <property type="molecule type" value="Genomic_DNA"/>
</dbReference>
<dbReference type="RefSeq" id="WP_100266232.1">
    <property type="nucleotide sequence ID" value="NZ_CP018800.1"/>
</dbReference>
<keyword evidence="3" id="KW-1185">Reference proteome</keyword>
<dbReference type="KEGG" id="mfn:Ga0123462_2104"/>
<feature type="compositionally biased region" description="Basic and acidic residues" evidence="1">
    <location>
        <begin position="20"/>
        <end position="62"/>
    </location>
</feature>
<proteinExistence type="predicted"/>
<dbReference type="Proteomes" id="UP000231637">
    <property type="component" value="Chromosome"/>
</dbReference>
<organism evidence="2 3">
    <name type="scientific">Mariprofundus ferrinatatus</name>
    <dbReference type="NCBI Taxonomy" id="1921087"/>
    <lineage>
        <taxon>Bacteria</taxon>
        <taxon>Pseudomonadati</taxon>
        <taxon>Pseudomonadota</taxon>
        <taxon>Candidatius Mariprofundia</taxon>
        <taxon>Mariprofundales</taxon>
        <taxon>Mariprofundaceae</taxon>
        <taxon>Mariprofundus</taxon>
    </lineage>
</organism>